<protein>
    <submittedName>
        <fullName evidence="2">Uncharacterized protein</fullName>
    </submittedName>
</protein>
<dbReference type="EMBL" id="BNCO01000057">
    <property type="protein sequence ID" value="GIL63421.1"/>
    <property type="molecule type" value="Genomic_DNA"/>
</dbReference>
<evidence type="ECO:0000256" key="1">
    <source>
        <dbReference type="SAM" id="MobiDB-lite"/>
    </source>
</evidence>
<keyword evidence="3" id="KW-1185">Reference proteome</keyword>
<evidence type="ECO:0000313" key="3">
    <source>
        <dbReference type="Proteomes" id="UP000747399"/>
    </source>
</evidence>
<feature type="region of interest" description="Disordered" evidence="1">
    <location>
        <begin position="86"/>
        <end position="116"/>
    </location>
</feature>
<comment type="caution">
    <text evidence="2">The sequence shown here is derived from an EMBL/GenBank/DDBJ whole genome shotgun (WGS) entry which is preliminary data.</text>
</comment>
<reference evidence="2" key="1">
    <citation type="journal article" date="2021" name="Proc. Natl. Acad. Sci. U.S.A.">
        <title>Three genomes in the algal genus Volvox reveal the fate of a haploid sex-determining region after a transition to homothallism.</title>
        <authorList>
            <person name="Yamamoto K."/>
            <person name="Hamaji T."/>
            <person name="Kawai-Toyooka H."/>
            <person name="Matsuzaki R."/>
            <person name="Takahashi F."/>
            <person name="Nishimura Y."/>
            <person name="Kawachi M."/>
            <person name="Noguchi H."/>
            <person name="Minakuchi Y."/>
            <person name="Umen J.G."/>
            <person name="Toyoda A."/>
            <person name="Nozaki H."/>
        </authorList>
    </citation>
    <scope>NUCLEOTIDE SEQUENCE</scope>
    <source>
        <strain evidence="2">NIES-3780</strain>
    </source>
</reference>
<evidence type="ECO:0000313" key="2">
    <source>
        <dbReference type="EMBL" id="GIL63421.1"/>
    </source>
</evidence>
<sequence>MTGLLLCCPRCLSCGRRRHSHINRSSVWVCGHPQRGGSGDQNWPPVTARDREPGTLQVDSNCGGSSVIGAEPSPVEPLLSQPEIAPVDIPAHPLPPTACGPNGDAAAPDDNEGGVA</sequence>
<organism evidence="2 3">
    <name type="scientific">Volvox africanus</name>
    <dbReference type="NCBI Taxonomy" id="51714"/>
    <lineage>
        <taxon>Eukaryota</taxon>
        <taxon>Viridiplantae</taxon>
        <taxon>Chlorophyta</taxon>
        <taxon>core chlorophytes</taxon>
        <taxon>Chlorophyceae</taxon>
        <taxon>CS clade</taxon>
        <taxon>Chlamydomonadales</taxon>
        <taxon>Volvocaceae</taxon>
        <taxon>Volvox</taxon>
    </lineage>
</organism>
<proteinExistence type="predicted"/>
<gene>
    <name evidence="2" type="ORF">Vafri_17457</name>
</gene>
<dbReference type="AlphaFoldDB" id="A0A8J4BQK6"/>
<feature type="compositionally biased region" description="Acidic residues" evidence="1">
    <location>
        <begin position="107"/>
        <end position="116"/>
    </location>
</feature>
<accession>A0A8J4BQK6</accession>
<dbReference type="Proteomes" id="UP000747399">
    <property type="component" value="Unassembled WGS sequence"/>
</dbReference>
<name>A0A8J4BQK6_9CHLO</name>